<keyword evidence="3" id="KW-0804">Transcription</keyword>
<dbReference type="Gene3D" id="1.10.10.10">
    <property type="entry name" value="Winged helix-like DNA-binding domain superfamily/Winged helix DNA-binding domain"/>
    <property type="match status" value="1"/>
</dbReference>
<feature type="domain" description="HTH marR-type" evidence="4">
    <location>
        <begin position="9"/>
        <end position="140"/>
    </location>
</feature>
<comment type="caution">
    <text evidence="5">The sequence shown here is derived from an EMBL/GenBank/DDBJ whole genome shotgun (WGS) entry which is preliminary data.</text>
</comment>
<dbReference type="InterPro" id="IPR036390">
    <property type="entry name" value="WH_DNA-bd_sf"/>
</dbReference>
<keyword evidence="2" id="KW-0238">DNA-binding</keyword>
<dbReference type="GO" id="GO:0003700">
    <property type="term" value="F:DNA-binding transcription factor activity"/>
    <property type="evidence" value="ECO:0007669"/>
    <property type="project" value="InterPro"/>
</dbReference>
<dbReference type="RefSeq" id="WP_010366681.1">
    <property type="nucleotide sequence ID" value="NZ_AHBZ03000021.1"/>
</dbReference>
<dbReference type="Proteomes" id="UP000016487">
    <property type="component" value="Unassembled WGS sequence"/>
</dbReference>
<evidence type="ECO:0000256" key="2">
    <source>
        <dbReference type="ARBA" id="ARBA00023125"/>
    </source>
</evidence>
<evidence type="ECO:0000259" key="4">
    <source>
        <dbReference type="PROSITE" id="PS50995"/>
    </source>
</evidence>
<dbReference type="InterPro" id="IPR000835">
    <property type="entry name" value="HTH_MarR-typ"/>
</dbReference>
<reference evidence="5" key="2">
    <citation type="submission" date="2015-03" db="EMBL/GenBank/DDBJ databases">
        <title>Genome sequence of Pseudoalteromonas citrea.</title>
        <authorList>
            <person name="Xie B.-B."/>
            <person name="Rong J.-C."/>
            <person name="Qin Q.-L."/>
            <person name="Zhang Y.-Z."/>
        </authorList>
    </citation>
    <scope>NUCLEOTIDE SEQUENCE</scope>
    <source>
        <strain evidence="5">DSM 8771</strain>
    </source>
</reference>
<dbReference type="Pfam" id="PF01047">
    <property type="entry name" value="MarR"/>
    <property type="match status" value="1"/>
</dbReference>
<gene>
    <name evidence="5" type="ORF">PCIT_a2785</name>
</gene>
<name>A0AAD4FRI3_9GAMM</name>
<accession>A0AAD4FRI3</accession>
<dbReference type="PROSITE" id="PS50995">
    <property type="entry name" value="HTH_MARR_2"/>
    <property type="match status" value="1"/>
</dbReference>
<sequence length="144" mass="16559">MSYEQLKLKNQLCHRLYMASNGITRRYRPHLEALDLTYPQYVVMMALWEQDNITIAQLIELTAIDGGAMTLILKKMAIKSLVQIVSDENDKRKKCIRLLPQGVALEEQAQHIPNLIKCGFSDVDEKEISQLICLLDNVLMKLEK</sequence>
<evidence type="ECO:0000256" key="3">
    <source>
        <dbReference type="ARBA" id="ARBA00023163"/>
    </source>
</evidence>
<dbReference type="EMBL" id="AHBZ03000021">
    <property type="protein sequence ID" value="KAF7769870.1"/>
    <property type="molecule type" value="Genomic_DNA"/>
</dbReference>
<dbReference type="InterPro" id="IPR036388">
    <property type="entry name" value="WH-like_DNA-bd_sf"/>
</dbReference>
<organism evidence="5 6">
    <name type="scientific">Pseudoalteromonas citrea</name>
    <dbReference type="NCBI Taxonomy" id="43655"/>
    <lineage>
        <taxon>Bacteria</taxon>
        <taxon>Pseudomonadati</taxon>
        <taxon>Pseudomonadota</taxon>
        <taxon>Gammaproteobacteria</taxon>
        <taxon>Alteromonadales</taxon>
        <taxon>Pseudoalteromonadaceae</taxon>
        <taxon>Pseudoalteromonas</taxon>
    </lineage>
</organism>
<evidence type="ECO:0000313" key="5">
    <source>
        <dbReference type="EMBL" id="KAF7769870.1"/>
    </source>
</evidence>
<dbReference type="AlphaFoldDB" id="A0AAD4FRI3"/>
<protein>
    <recommendedName>
        <fullName evidence="4">HTH marR-type domain-containing protein</fullName>
    </recommendedName>
</protein>
<dbReference type="SMART" id="SM00347">
    <property type="entry name" value="HTH_MARR"/>
    <property type="match status" value="1"/>
</dbReference>
<keyword evidence="1" id="KW-0805">Transcription regulation</keyword>
<evidence type="ECO:0000313" key="6">
    <source>
        <dbReference type="Proteomes" id="UP000016487"/>
    </source>
</evidence>
<dbReference type="GO" id="GO:0003677">
    <property type="term" value="F:DNA binding"/>
    <property type="evidence" value="ECO:0007669"/>
    <property type="project" value="UniProtKB-KW"/>
</dbReference>
<dbReference type="SUPFAM" id="SSF46785">
    <property type="entry name" value="Winged helix' DNA-binding domain"/>
    <property type="match status" value="1"/>
</dbReference>
<reference evidence="5" key="1">
    <citation type="journal article" date="2012" name="J. Bacteriol.">
        <title>Genome sequences of type strains of seven species of the marine bacterium Pseudoalteromonas.</title>
        <authorList>
            <person name="Xie B.B."/>
            <person name="Shu Y.L."/>
            <person name="Qin Q.L."/>
            <person name="Rong J.C."/>
            <person name="Zhang X.Y."/>
            <person name="Chen X.L."/>
            <person name="Shi M."/>
            <person name="He H.L."/>
            <person name="Zhou B.C."/>
            <person name="Zhang Y.Z."/>
        </authorList>
    </citation>
    <scope>NUCLEOTIDE SEQUENCE</scope>
    <source>
        <strain evidence="5">DSM 8771</strain>
    </source>
</reference>
<dbReference type="PANTHER" id="PTHR42756:SF1">
    <property type="entry name" value="TRANSCRIPTIONAL REPRESSOR OF EMRAB OPERON"/>
    <property type="match status" value="1"/>
</dbReference>
<evidence type="ECO:0000256" key="1">
    <source>
        <dbReference type="ARBA" id="ARBA00023015"/>
    </source>
</evidence>
<dbReference type="PANTHER" id="PTHR42756">
    <property type="entry name" value="TRANSCRIPTIONAL REGULATOR, MARR"/>
    <property type="match status" value="1"/>
</dbReference>
<proteinExistence type="predicted"/>